<organism evidence="1 2">
    <name type="scientific">Helianthus annuus</name>
    <name type="common">Common sunflower</name>
    <dbReference type="NCBI Taxonomy" id="4232"/>
    <lineage>
        <taxon>Eukaryota</taxon>
        <taxon>Viridiplantae</taxon>
        <taxon>Streptophyta</taxon>
        <taxon>Embryophyta</taxon>
        <taxon>Tracheophyta</taxon>
        <taxon>Spermatophyta</taxon>
        <taxon>Magnoliopsida</taxon>
        <taxon>eudicotyledons</taxon>
        <taxon>Gunneridae</taxon>
        <taxon>Pentapetalae</taxon>
        <taxon>asterids</taxon>
        <taxon>campanulids</taxon>
        <taxon>Asterales</taxon>
        <taxon>Asteraceae</taxon>
        <taxon>Asteroideae</taxon>
        <taxon>Heliantheae alliance</taxon>
        <taxon>Heliantheae</taxon>
        <taxon>Helianthus</taxon>
    </lineage>
</organism>
<keyword evidence="2" id="KW-1185">Reference proteome</keyword>
<proteinExistence type="predicted"/>
<evidence type="ECO:0000313" key="1">
    <source>
        <dbReference type="EMBL" id="OTG30268.1"/>
    </source>
</evidence>
<evidence type="ECO:0000313" key="2">
    <source>
        <dbReference type="Proteomes" id="UP000215914"/>
    </source>
</evidence>
<dbReference type="EMBL" id="CM007892">
    <property type="protein sequence ID" value="OTG30268.1"/>
    <property type="molecule type" value="Genomic_DNA"/>
</dbReference>
<gene>
    <name evidence="1" type="ORF">HannXRQ_Chr03g0062611</name>
</gene>
<reference evidence="2" key="1">
    <citation type="journal article" date="2017" name="Nature">
        <title>The sunflower genome provides insights into oil metabolism, flowering and Asterid evolution.</title>
        <authorList>
            <person name="Badouin H."/>
            <person name="Gouzy J."/>
            <person name="Grassa C.J."/>
            <person name="Murat F."/>
            <person name="Staton S.E."/>
            <person name="Cottret L."/>
            <person name="Lelandais-Briere C."/>
            <person name="Owens G.L."/>
            <person name="Carrere S."/>
            <person name="Mayjonade B."/>
            <person name="Legrand L."/>
            <person name="Gill N."/>
            <person name="Kane N.C."/>
            <person name="Bowers J.E."/>
            <person name="Hubner S."/>
            <person name="Bellec A."/>
            <person name="Berard A."/>
            <person name="Berges H."/>
            <person name="Blanchet N."/>
            <person name="Boniface M.C."/>
            <person name="Brunel D."/>
            <person name="Catrice O."/>
            <person name="Chaidir N."/>
            <person name="Claudel C."/>
            <person name="Donnadieu C."/>
            <person name="Faraut T."/>
            <person name="Fievet G."/>
            <person name="Helmstetter N."/>
            <person name="King M."/>
            <person name="Knapp S.J."/>
            <person name="Lai Z."/>
            <person name="Le Paslier M.C."/>
            <person name="Lippi Y."/>
            <person name="Lorenzon L."/>
            <person name="Mandel J.R."/>
            <person name="Marage G."/>
            <person name="Marchand G."/>
            <person name="Marquand E."/>
            <person name="Bret-Mestries E."/>
            <person name="Morien E."/>
            <person name="Nambeesan S."/>
            <person name="Nguyen T."/>
            <person name="Pegot-Espagnet P."/>
            <person name="Pouilly N."/>
            <person name="Raftis F."/>
            <person name="Sallet E."/>
            <person name="Schiex T."/>
            <person name="Thomas J."/>
            <person name="Vandecasteele C."/>
            <person name="Vares D."/>
            <person name="Vear F."/>
            <person name="Vautrin S."/>
            <person name="Crespi M."/>
            <person name="Mangin B."/>
            <person name="Burke J.M."/>
            <person name="Salse J."/>
            <person name="Munos S."/>
            <person name="Vincourt P."/>
            <person name="Rieseberg L.H."/>
            <person name="Langlade N.B."/>
        </authorList>
    </citation>
    <scope>NUCLEOTIDE SEQUENCE [LARGE SCALE GENOMIC DNA]</scope>
    <source>
        <strain evidence="2">cv. SF193</strain>
    </source>
</reference>
<dbReference type="Proteomes" id="UP000215914">
    <property type="component" value="Chromosome 3"/>
</dbReference>
<sequence length="124" mass="14369">MLLHVNGLNMKLDCLETDEDQGDIMRSQDEKTEYEDMEDMTIANNKNYIETNDISGRGVTNTLVKKVDGACTSYMIPEGLMESFKATSSCWKCVMRLKRIMKEKRLSWKLCKKTLTTNNKTWKL</sequence>
<protein>
    <submittedName>
        <fullName evidence="1">Uncharacterized protein</fullName>
    </submittedName>
</protein>
<name>A0A251V3R4_HELAN</name>
<dbReference type="InParanoid" id="A0A251V3R4"/>
<accession>A0A251V3R4</accession>
<dbReference type="AlphaFoldDB" id="A0A251V3R4"/>